<dbReference type="GO" id="GO:0020037">
    <property type="term" value="F:heme binding"/>
    <property type="evidence" value="ECO:0007669"/>
    <property type="project" value="InterPro"/>
</dbReference>
<keyword evidence="2 7" id="KW-0349">Heme</keyword>
<keyword evidence="4 7" id="KW-0560">Oxidoreductase</keyword>
<organism evidence="8 9">
    <name type="scientific">Acrocarpospora macrocephala</name>
    <dbReference type="NCBI Taxonomy" id="150177"/>
    <lineage>
        <taxon>Bacteria</taxon>
        <taxon>Bacillati</taxon>
        <taxon>Actinomycetota</taxon>
        <taxon>Actinomycetes</taxon>
        <taxon>Streptosporangiales</taxon>
        <taxon>Streptosporangiaceae</taxon>
        <taxon>Acrocarpospora</taxon>
    </lineage>
</organism>
<proteinExistence type="inferred from homology"/>
<dbReference type="GO" id="GO:0016705">
    <property type="term" value="F:oxidoreductase activity, acting on paired donors, with incorporation or reduction of molecular oxygen"/>
    <property type="evidence" value="ECO:0007669"/>
    <property type="project" value="InterPro"/>
</dbReference>
<evidence type="ECO:0000256" key="5">
    <source>
        <dbReference type="ARBA" id="ARBA00023004"/>
    </source>
</evidence>
<dbReference type="PROSITE" id="PS00086">
    <property type="entry name" value="CYTOCHROME_P450"/>
    <property type="match status" value="1"/>
</dbReference>
<evidence type="ECO:0000256" key="6">
    <source>
        <dbReference type="ARBA" id="ARBA00023033"/>
    </source>
</evidence>
<keyword evidence="5 7" id="KW-0408">Iron</keyword>
<evidence type="ECO:0000313" key="9">
    <source>
        <dbReference type="Proteomes" id="UP000331127"/>
    </source>
</evidence>
<comment type="similarity">
    <text evidence="1 7">Belongs to the cytochrome P450 family.</text>
</comment>
<sequence length="414" mass="47230">MSETVLPDNPPDLDDLLSPEAIDRPFQYYRRLRETRSVYWNKRWNGWIVTGYPEVVEGFRNHTKLSSDRFSGPFGEDLSEASSQYQQLFRLLSQIFVWKDPPYHTRMRKLVNKAFTPRSVEVLRPRIQELVSSLIEPMRGQREVDFFARFAFTLPVVVIAEYLGVPAEARESVRKWSEDLGAVIFVRGNDTDRMRKGEQAMHDLAEFLKPVIAERRRDPREDLISGMLQAADGGDAFTDDEVVANAILMVFAGHETTMNLLANGMVAFDQFPDQWARLRADPTLARSAADEVLRFDGPIRAQARWAKEPLELAGQRIEAGDRVLLVQHAANRDPAGFTDPERLDIARRPNKHTAFGQGIHTCLGAPLARLEAEEAFRGLSQAFPRYTIHEQELRYAPTVVSRSLTQLHVTFHES</sequence>
<dbReference type="InterPro" id="IPR017972">
    <property type="entry name" value="Cyt_P450_CS"/>
</dbReference>
<name>A0A5M3X229_9ACTN</name>
<keyword evidence="6 7" id="KW-0503">Monooxygenase</keyword>
<dbReference type="Proteomes" id="UP000331127">
    <property type="component" value="Unassembled WGS sequence"/>
</dbReference>
<dbReference type="RefSeq" id="WP_155360870.1">
    <property type="nucleotide sequence ID" value="NZ_BAAAHL010000078.1"/>
</dbReference>
<dbReference type="InterPro" id="IPR001128">
    <property type="entry name" value="Cyt_P450"/>
</dbReference>
<evidence type="ECO:0000256" key="1">
    <source>
        <dbReference type="ARBA" id="ARBA00010617"/>
    </source>
</evidence>
<evidence type="ECO:0000313" key="8">
    <source>
        <dbReference type="EMBL" id="GES15775.1"/>
    </source>
</evidence>
<dbReference type="AlphaFoldDB" id="A0A5M3X229"/>
<dbReference type="InterPro" id="IPR002397">
    <property type="entry name" value="Cyt_P450_B"/>
</dbReference>
<dbReference type="Gene3D" id="1.10.630.10">
    <property type="entry name" value="Cytochrome P450"/>
    <property type="match status" value="1"/>
</dbReference>
<dbReference type="GO" id="GO:0005506">
    <property type="term" value="F:iron ion binding"/>
    <property type="evidence" value="ECO:0007669"/>
    <property type="project" value="InterPro"/>
</dbReference>
<dbReference type="GO" id="GO:0004497">
    <property type="term" value="F:monooxygenase activity"/>
    <property type="evidence" value="ECO:0007669"/>
    <property type="project" value="UniProtKB-KW"/>
</dbReference>
<dbReference type="PANTHER" id="PTHR46696">
    <property type="entry name" value="P450, PUTATIVE (EUROFUNG)-RELATED"/>
    <property type="match status" value="1"/>
</dbReference>
<accession>A0A5M3X229</accession>
<gene>
    <name evidence="8" type="primary">bioI</name>
    <name evidence="8" type="ORF">Amac_093730</name>
</gene>
<evidence type="ECO:0000256" key="4">
    <source>
        <dbReference type="ARBA" id="ARBA00023002"/>
    </source>
</evidence>
<dbReference type="Pfam" id="PF00067">
    <property type="entry name" value="p450"/>
    <property type="match status" value="1"/>
</dbReference>
<dbReference type="PANTHER" id="PTHR46696:SF1">
    <property type="entry name" value="CYTOCHROME P450 YJIB-RELATED"/>
    <property type="match status" value="1"/>
</dbReference>
<comment type="caution">
    <text evidence="8">The sequence shown here is derived from an EMBL/GenBank/DDBJ whole genome shotgun (WGS) entry which is preliminary data.</text>
</comment>
<dbReference type="FunFam" id="1.10.630.10:FF:000018">
    <property type="entry name" value="Cytochrome P450 monooxygenase"/>
    <property type="match status" value="1"/>
</dbReference>
<keyword evidence="3 7" id="KW-0479">Metal-binding</keyword>
<protein>
    <submittedName>
        <fullName evidence="8">Biotin biosynthesis cytochrome P450</fullName>
    </submittedName>
</protein>
<dbReference type="CDD" id="cd20625">
    <property type="entry name" value="CYP164-like"/>
    <property type="match status" value="1"/>
</dbReference>
<evidence type="ECO:0000256" key="3">
    <source>
        <dbReference type="ARBA" id="ARBA00022723"/>
    </source>
</evidence>
<reference evidence="8 9" key="1">
    <citation type="submission" date="2019-10" db="EMBL/GenBank/DDBJ databases">
        <title>Whole genome shotgun sequence of Acrocarpospora macrocephala NBRC 16266.</title>
        <authorList>
            <person name="Ichikawa N."/>
            <person name="Kimura A."/>
            <person name="Kitahashi Y."/>
            <person name="Komaki H."/>
            <person name="Oguchi A."/>
        </authorList>
    </citation>
    <scope>NUCLEOTIDE SEQUENCE [LARGE SCALE GENOMIC DNA]</scope>
    <source>
        <strain evidence="8 9">NBRC 16266</strain>
    </source>
</reference>
<evidence type="ECO:0000256" key="7">
    <source>
        <dbReference type="RuleBase" id="RU000461"/>
    </source>
</evidence>
<evidence type="ECO:0000256" key="2">
    <source>
        <dbReference type="ARBA" id="ARBA00022617"/>
    </source>
</evidence>
<dbReference type="OrthoDB" id="502624at2"/>
<dbReference type="PRINTS" id="PR00359">
    <property type="entry name" value="BP450"/>
</dbReference>
<dbReference type="SUPFAM" id="SSF48264">
    <property type="entry name" value="Cytochrome P450"/>
    <property type="match status" value="1"/>
</dbReference>
<dbReference type="InterPro" id="IPR036396">
    <property type="entry name" value="Cyt_P450_sf"/>
</dbReference>
<dbReference type="EMBL" id="BLAE01000083">
    <property type="protein sequence ID" value="GES15775.1"/>
    <property type="molecule type" value="Genomic_DNA"/>
</dbReference>
<keyword evidence="9" id="KW-1185">Reference proteome</keyword>